<organism evidence="1">
    <name type="scientific">Anguilla anguilla</name>
    <name type="common">European freshwater eel</name>
    <name type="synonym">Muraena anguilla</name>
    <dbReference type="NCBI Taxonomy" id="7936"/>
    <lineage>
        <taxon>Eukaryota</taxon>
        <taxon>Metazoa</taxon>
        <taxon>Chordata</taxon>
        <taxon>Craniata</taxon>
        <taxon>Vertebrata</taxon>
        <taxon>Euteleostomi</taxon>
        <taxon>Actinopterygii</taxon>
        <taxon>Neopterygii</taxon>
        <taxon>Teleostei</taxon>
        <taxon>Anguilliformes</taxon>
        <taxon>Anguillidae</taxon>
        <taxon>Anguilla</taxon>
    </lineage>
</organism>
<reference evidence="1" key="2">
    <citation type="journal article" date="2015" name="Fish Shellfish Immunol.">
        <title>Early steps in the European eel (Anguilla anguilla)-Vibrio vulnificus interaction in the gills: Role of the RtxA13 toxin.</title>
        <authorList>
            <person name="Callol A."/>
            <person name="Pajuelo D."/>
            <person name="Ebbesson L."/>
            <person name="Teles M."/>
            <person name="MacKenzie S."/>
            <person name="Amaro C."/>
        </authorList>
    </citation>
    <scope>NUCLEOTIDE SEQUENCE</scope>
</reference>
<dbReference type="EMBL" id="GBXM01041885">
    <property type="protein sequence ID" value="JAH66692.1"/>
    <property type="molecule type" value="Transcribed_RNA"/>
</dbReference>
<reference evidence="1" key="1">
    <citation type="submission" date="2014-11" db="EMBL/GenBank/DDBJ databases">
        <authorList>
            <person name="Amaro Gonzalez C."/>
        </authorList>
    </citation>
    <scope>NUCLEOTIDE SEQUENCE</scope>
</reference>
<accession>A0A0E9ULK9</accession>
<sequence>MNSQAQDKI</sequence>
<proteinExistence type="predicted"/>
<evidence type="ECO:0000313" key="1">
    <source>
        <dbReference type="EMBL" id="JAH66692.1"/>
    </source>
</evidence>
<protein>
    <submittedName>
        <fullName evidence="1">Uncharacterized protein</fullName>
    </submittedName>
</protein>
<name>A0A0E9ULK9_ANGAN</name>